<dbReference type="InterPro" id="IPR011050">
    <property type="entry name" value="Pectin_lyase_fold/virulence"/>
</dbReference>
<name>D5RM93_9PROT</name>
<dbReference type="RefSeq" id="WP_007004621.1">
    <property type="nucleotide sequence ID" value="NZ_GG770779.1"/>
</dbReference>
<protein>
    <submittedName>
        <fullName evidence="1">Uncharacterized protein</fullName>
    </submittedName>
</protein>
<evidence type="ECO:0000313" key="1">
    <source>
        <dbReference type="EMBL" id="EFH11586.1"/>
    </source>
</evidence>
<evidence type="ECO:0000313" key="2">
    <source>
        <dbReference type="Proteomes" id="UP000005324"/>
    </source>
</evidence>
<keyword evidence="2" id="KW-1185">Reference proteome</keyword>
<dbReference type="HOGENOM" id="CLU_312353_0_0_5"/>
<proteinExistence type="predicted"/>
<accession>D5RM93</accession>
<dbReference type="EMBL" id="ADVL01000353">
    <property type="protein sequence ID" value="EFH11586.1"/>
    <property type="molecule type" value="Genomic_DNA"/>
</dbReference>
<reference evidence="1 2" key="1">
    <citation type="submission" date="2010-04" db="EMBL/GenBank/DDBJ databases">
        <authorList>
            <person name="Qin X."/>
            <person name="Bachman B."/>
            <person name="Battles P."/>
            <person name="Bell A."/>
            <person name="Bess C."/>
            <person name="Bickham C."/>
            <person name="Chaboub L."/>
            <person name="Chen D."/>
            <person name="Coyle M."/>
            <person name="Deiros D.R."/>
            <person name="Dinh H."/>
            <person name="Forbes L."/>
            <person name="Fowler G."/>
            <person name="Francisco L."/>
            <person name="Fu Q."/>
            <person name="Gubbala S."/>
            <person name="Hale W."/>
            <person name="Han Y."/>
            <person name="Hemphill L."/>
            <person name="Highlander S.K."/>
            <person name="Hirani K."/>
            <person name="Hogues M."/>
            <person name="Jackson L."/>
            <person name="Jakkamsetti A."/>
            <person name="Javaid M."/>
            <person name="Jiang H."/>
            <person name="Korchina V."/>
            <person name="Kovar C."/>
            <person name="Lara F."/>
            <person name="Lee S."/>
            <person name="Mata R."/>
            <person name="Mathew T."/>
            <person name="Moen C."/>
            <person name="Morales K."/>
            <person name="Munidasa M."/>
            <person name="Nazareth L."/>
            <person name="Ngo R."/>
            <person name="Nguyen L."/>
            <person name="Okwuonu G."/>
            <person name="Ongeri F."/>
            <person name="Patil S."/>
            <person name="Petrosino J."/>
            <person name="Pham C."/>
            <person name="Pham P."/>
            <person name="Pu L.-L."/>
            <person name="Puazo M."/>
            <person name="Raj R."/>
            <person name="Reid J."/>
            <person name="Rouhana J."/>
            <person name="Saada N."/>
            <person name="Shang Y."/>
            <person name="Simmons D."/>
            <person name="Thornton R."/>
            <person name="Warren J."/>
            <person name="Weissenberger G."/>
            <person name="Zhang J."/>
            <person name="Zhang L."/>
            <person name="Zhou C."/>
            <person name="Zhu D."/>
            <person name="Muzny D."/>
            <person name="Worley K."/>
            <person name="Gibbs R."/>
        </authorList>
    </citation>
    <scope>NUCLEOTIDE SEQUENCE [LARGE SCALE GENOMIC DNA]</scope>
    <source>
        <strain evidence="1 2">ATCC 49957</strain>
    </source>
</reference>
<dbReference type="Proteomes" id="UP000005324">
    <property type="component" value="Unassembled WGS sequence"/>
</dbReference>
<sequence length="939" mass="99072">MAVSGRLIVTLRANQPQPETLPGNMVGSSITIYADVRDERGAWIDVQEPVMLFRRPRLSNRIRMAGADVQRLDIGRYAVRLLPDIAGTWSARFEVSGPIIAAGEIRFPVPASAVVSPAPPLPVLSDEHGVPLLSGDGTPITVHFANRRPVAGLSEAGGYLLWVQNDQFVRTGLEDFRQDVRATAGDEVGQVVAERTTYTPHPGSPLQTPLVFKSRQRPDLESDFGAKLDGSSDDTAAHVDAARSGRVVKWPPVAATMRIYDEAILDDRPAQIFGVMGKSRILLGTYAQRAYRLLAGGNTLSGLTFQGTTVNGRKPFIQGNSAYPMLYGDQAYTSAAAVFCLSGYNRLLNLGFFDLPTGMRVRSFDRASQQVLRNEVVNPYGERCDFGMIGGNQRAGRFVGWGFGASTFETSNAPNHDVYFAGKFPKGMPPEEGDDPTNEGPTGFFDTLTENCLFESFISTGNLYSSVFKFTGMKGCTIRNMQSGASVCLLSLAYMRGCTVDGATIYDLRQGLTPAGEPNTSPTNQGGVILSDCHDMDLFGLTIAGRSGDNHVNGVLLRDGSSDIRLRTGTISMGYTAATPDRSALRITRGSTRTYVGPGMTLRHAGGNKPLVLVSASTDTVLDSPVLQQGDAAATALVSVDSASTGTRWRREELASRSAPGSALANAAPGTVLQRPAIAPLLWRPTELGAARVLTLSAKQPGAVVTDAVTGLVTEWRDYYTPSRRLVAASAAEGVPLVLTSGLDGVDPAVRLVSPGYLRAGANAPELLAAATGPLQSTSLALVVAVAASLGGPRNIAGWWQMVSGTPPRILLRHNAGAGEAQQVVTQGQGGSSTIVSGGTEDAQWHVVAVRKVGPLLEIYQDDITTPLATGSIASVSQFAPDEFLLGAGVGSTTGAAASNNVGPLAAVLAIAGPTSPAWDGDLHNAMRWVGRQAGIVLA</sequence>
<dbReference type="SUPFAM" id="SSF51126">
    <property type="entry name" value="Pectin lyase-like"/>
    <property type="match status" value="1"/>
</dbReference>
<gene>
    <name evidence="1" type="ORF">HMPREF0731_2204</name>
</gene>
<organism evidence="1 2">
    <name type="scientific">Pseudoroseomonas cervicalis ATCC 49957</name>
    <dbReference type="NCBI Taxonomy" id="525371"/>
    <lineage>
        <taxon>Bacteria</taxon>
        <taxon>Pseudomonadati</taxon>
        <taxon>Pseudomonadota</taxon>
        <taxon>Alphaproteobacteria</taxon>
        <taxon>Acetobacterales</taxon>
        <taxon>Roseomonadaceae</taxon>
        <taxon>Roseomonas</taxon>
    </lineage>
</organism>
<comment type="caution">
    <text evidence="1">The sequence shown here is derived from an EMBL/GenBank/DDBJ whole genome shotgun (WGS) entry which is preliminary data.</text>
</comment>
<dbReference type="AlphaFoldDB" id="D5RM93"/>
<dbReference type="Gene3D" id="2.160.20.10">
    <property type="entry name" value="Single-stranded right-handed beta-helix, Pectin lyase-like"/>
    <property type="match status" value="1"/>
</dbReference>
<dbReference type="InterPro" id="IPR012334">
    <property type="entry name" value="Pectin_lyas_fold"/>
</dbReference>